<dbReference type="InterPro" id="IPR004045">
    <property type="entry name" value="Glutathione_S-Trfase_N"/>
</dbReference>
<dbReference type="Pfam" id="PF02798">
    <property type="entry name" value="GST_N"/>
    <property type="match status" value="1"/>
</dbReference>
<dbReference type="InterPro" id="IPR010987">
    <property type="entry name" value="Glutathione-S-Trfase_C-like"/>
</dbReference>
<feature type="signal peptide" evidence="1">
    <location>
        <begin position="1"/>
        <end position="25"/>
    </location>
</feature>
<evidence type="ECO:0000259" key="2">
    <source>
        <dbReference type="PROSITE" id="PS50404"/>
    </source>
</evidence>
<name>A0A0G4HMZ5_9ALVE</name>
<dbReference type="AlphaFoldDB" id="A0A0G4HMZ5"/>
<dbReference type="PANTHER" id="PTHR11571">
    <property type="entry name" value="GLUTATHIONE S-TRANSFERASE"/>
    <property type="match status" value="1"/>
</dbReference>
<feature type="chain" id="PRO_5005192171" description="GST N-terminal domain-containing protein" evidence="1">
    <location>
        <begin position="26"/>
        <end position="283"/>
    </location>
</feature>
<dbReference type="EMBL" id="CDMZ01003229">
    <property type="protein sequence ID" value="CEM45609.1"/>
    <property type="molecule type" value="Genomic_DNA"/>
</dbReference>
<gene>
    <name evidence="4" type="ORF">Cvel_1177</name>
</gene>
<dbReference type="InterPro" id="IPR036249">
    <property type="entry name" value="Thioredoxin-like_sf"/>
</dbReference>
<evidence type="ECO:0008006" key="5">
    <source>
        <dbReference type="Google" id="ProtNLM"/>
    </source>
</evidence>
<evidence type="ECO:0000259" key="3">
    <source>
        <dbReference type="PROSITE" id="PS50405"/>
    </source>
</evidence>
<dbReference type="Pfam" id="PF14497">
    <property type="entry name" value="GST_C_3"/>
    <property type="match status" value="1"/>
</dbReference>
<dbReference type="InterPro" id="IPR036282">
    <property type="entry name" value="Glutathione-S-Trfase_C_sf"/>
</dbReference>
<dbReference type="Gene3D" id="1.20.1050.10">
    <property type="match status" value="1"/>
</dbReference>
<proteinExistence type="predicted"/>
<dbReference type="PROSITE" id="PS50405">
    <property type="entry name" value="GST_CTER"/>
    <property type="match status" value="1"/>
</dbReference>
<feature type="domain" description="GST N-terminal" evidence="2">
    <location>
        <begin position="64"/>
        <end position="143"/>
    </location>
</feature>
<reference evidence="4" key="1">
    <citation type="submission" date="2014-11" db="EMBL/GenBank/DDBJ databases">
        <authorList>
            <person name="Otto D Thomas"/>
            <person name="Naeem Raeece"/>
        </authorList>
    </citation>
    <scope>NUCLEOTIDE SEQUENCE</scope>
</reference>
<sequence>MFVVAPLYTCLFSFSFVGLSSPVRSGIGLSKFIPRRVQQPRWKSSLLSLRRPTDMQPPTDASNVKLKLTYLQMKGFGEMLRLALFHGGLEFEDERISYEEVQRRRSEGLLPCGQVPVLEIDGVAHSQSMALLRWIGMRTGLFPVEHQLKIDAIHEAFADINKNLFPNWYGHILGRSPVDGALLVPMTDDQKSQTLELLNTVVLPCRLQRIEATYTSAGNDFFCGSAPTTADFQWYVMGSGLVEGTYCEGVSTQILDQCPNLRRIIENVAKLPRVVEWNAAHPE</sequence>
<dbReference type="SUPFAM" id="SSF47616">
    <property type="entry name" value="GST C-terminal domain-like"/>
    <property type="match status" value="1"/>
</dbReference>
<evidence type="ECO:0000256" key="1">
    <source>
        <dbReference type="SAM" id="SignalP"/>
    </source>
</evidence>
<dbReference type="PhylomeDB" id="A0A0G4HMZ5"/>
<protein>
    <recommendedName>
        <fullName evidence="5">GST N-terminal domain-containing protein</fullName>
    </recommendedName>
</protein>
<dbReference type="PROSITE" id="PS50404">
    <property type="entry name" value="GST_NTER"/>
    <property type="match status" value="1"/>
</dbReference>
<dbReference type="GO" id="GO:0004364">
    <property type="term" value="F:glutathione transferase activity"/>
    <property type="evidence" value="ECO:0007669"/>
    <property type="project" value="TreeGrafter"/>
</dbReference>
<dbReference type="PANTHER" id="PTHR11571:SF252">
    <property type="entry name" value="GLUTATHIONE S-TRANSFERASE"/>
    <property type="match status" value="1"/>
</dbReference>
<dbReference type="CDD" id="cd03039">
    <property type="entry name" value="GST_N_Sigma_like"/>
    <property type="match status" value="1"/>
</dbReference>
<feature type="domain" description="GST C-terminal" evidence="3">
    <location>
        <begin position="143"/>
        <end position="283"/>
    </location>
</feature>
<dbReference type="Gene3D" id="3.40.30.10">
    <property type="entry name" value="Glutaredoxin"/>
    <property type="match status" value="1"/>
</dbReference>
<dbReference type="VEuPathDB" id="CryptoDB:Cvel_1177"/>
<accession>A0A0G4HMZ5</accession>
<organism evidence="4">
    <name type="scientific">Chromera velia CCMP2878</name>
    <dbReference type="NCBI Taxonomy" id="1169474"/>
    <lineage>
        <taxon>Eukaryota</taxon>
        <taxon>Sar</taxon>
        <taxon>Alveolata</taxon>
        <taxon>Colpodellida</taxon>
        <taxon>Chromeraceae</taxon>
        <taxon>Chromera</taxon>
    </lineage>
</organism>
<dbReference type="InterPro" id="IPR004046">
    <property type="entry name" value="GST_C"/>
</dbReference>
<dbReference type="SUPFAM" id="SSF52833">
    <property type="entry name" value="Thioredoxin-like"/>
    <property type="match status" value="1"/>
</dbReference>
<dbReference type="GO" id="GO:0006749">
    <property type="term" value="P:glutathione metabolic process"/>
    <property type="evidence" value="ECO:0007669"/>
    <property type="project" value="TreeGrafter"/>
</dbReference>
<dbReference type="InterPro" id="IPR050213">
    <property type="entry name" value="GST_superfamily"/>
</dbReference>
<keyword evidence="1" id="KW-0732">Signal</keyword>
<evidence type="ECO:0000313" key="4">
    <source>
        <dbReference type="EMBL" id="CEM45609.1"/>
    </source>
</evidence>